<sequence>MHLCPPGSCTAFGFRDTCCPLRSSSRPRAQAGGNGWTHRAQGLGAGAWRASGFLEVRGLWLRPGWEQAGSEVDFWPSGGGLFCTSGLCLVITLTASWPPGLAISHSGCRSEPHWGPRH</sequence>
<reference evidence="2" key="1">
    <citation type="journal article" date="2013" name="Science">
        <title>Comparative analysis of bat genomes provides insight into the evolution of flight and immunity.</title>
        <authorList>
            <person name="Zhang G."/>
            <person name="Cowled C."/>
            <person name="Shi Z."/>
            <person name="Huang Z."/>
            <person name="Bishop-Lilly K.A."/>
            <person name="Fang X."/>
            <person name="Wynne J.W."/>
            <person name="Xiong Z."/>
            <person name="Baker M.L."/>
            <person name="Zhao W."/>
            <person name="Tachedjian M."/>
            <person name="Zhu Y."/>
            <person name="Zhou P."/>
            <person name="Jiang X."/>
            <person name="Ng J."/>
            <person name="Yang L."/>
            <person name="Wu L."/>
            <person name="Xiao J."/>
            <person name="Feng Y."/>
            <person name="Chen Y."/>
            <person name="Sun X."/>
            <person name="Zhang Y."/>
            <person name="Marsh G.A."/>
            <person name="Crameri G."/>
            <person name="Broder C.C."/>
            <person name="Frey K.G."/>
            <person name="Wang L.F."/>
            <person name="Wang J."/>
        </authorList>
    </citation>
    <scope>NUCLEOTIDE SEQUENCE [LARGE SCALE GENOMIC DNA]</scope>
</reference>
<dbReference type="EMBL" id="KB030661">
    <property type="protein sequence ID" value="ELK12223.1"/>
    <property type="molecule type" value="Genomic_DNA"/>
</dbReference>
<organism evidence="1 2">
    <name type="scientific">Pteropus alecto</name>
    <name type="common">Black flying fox</name>
    <dbReference type="NCBI Taxonomy" id="9402"/>
    <lineage>
        <taxon>Eukaryota</taxon>
        <taxon>Metazoa</taxon>
        <taxon>Chordata</taxon>
        <taxon>Craniata</taxon>
        <taxon>Vertebrata</taxon>
        <taxon>Euteleostomi</taxon>
        <taxon>Mammalia</taxon>
        <taxon>Eutheria</taxon>
        <taxon>Laurasiatheria</taxon>
        <taxon>Chiroptera</taxon>
        <taxon>Yinpterochiroptera</taxon>
        <taxon>Pteropodoidea</taxon>
        <taxon>Pteropodidae</taxon>
        <taxon>Pteropodinae</taxon>
        <taxon>Pteropus</taxon>
    </lineage>
</organism>
<gene>
    <name evidence="1" type="ORF">PAL_GLEAN10014500</name>
</gene>
<dbReference type="InParanoid" id="L5KNL4"/>
<evidence type="ECO:0000313" key="2">
    <source>
        <dbReference type="Proteomes" id="UP000010552"/>
    </source>
</evidence>
<proteinExistence type="predicted"/>
<dbReference type="AlphaFoldDB" id="L5KNL4"/>
<dbReference type="Proteomes" id="UP000010552">
    <property type="component" value="Unassembled WGS sequence"/>
</dbReference>
<protein>
    <submittedName>
        <fullName evidence="1">Uncharacterized protein</fullName>
    </submittedName>
</protein>
<evidence type="ECO:0000313" key="1">
    <source>
        <dbReference type="EMBL" id="ELK12223.1"/>
    </source>
</evidence>
<accession>L5KNL4</accession>
<name>L5KNL4_PTEAL</name>
<keyword evidence="2" id="KW-1185">Reference proteome</keyword>